<gene>
    <name evidence="2" type="ORF">EPA93_12740</name>
</gene>
<dbReference type="EMBL" id="CP035758">
    <property type="protein sequence ID" value="QBD76823.1"/>
    <property type="molecule type" value="Genomic_DNA"/>
</dbReference>
<dbReference type="InterPro" id="IPR041698">
    <property type="entry name" value="Methyltransf_25"/>
</dbReference>
<keyword evidence="2" id="KW-0808">Transferase</keyword>
<dbReference type="Gene3D" id="3.40.50.150">
    <property type="entry name" value="Vaccinia Virus protein VP39"/>
    <property type="match status" value="1"/>
</dbReference>
<evidence type="ECO:0000313" key="3">
    <source>
        <dbReference type="Proteomes" id="UP000290365"/>
    </source>
</evidence>
<dbReference type="GO" id="GO:0008168">
    <property type="term" value="F:methyltransferase activity"/>
    <property type="evidence" value="ECO:0007669"/>
    <property type="project" value="UniProtKB-KW"/>
</dbReference>
<dbReference type="Proteomes" id="UP000290365">
    <property type="component" value="Chromosome"/>
</dbReference>
<dbReference type="RefSeq" id="WP_129887887.1">
    <property type="nucleotide sequence ID" value="NZ_CP035758.1"/>
</dbReference>
<keyword evidence="2" id="KW-0489">Methyltransferase</keyword>
<proteinExistence type="predicted"/>
<organism evidence="2 3">
    <name type="scientific">Ktedonosporobacter rubrisoli</name>
    <dbReference type="NCBI Taxonomy" id="2509675"/>
    <lineage>
        <taxon>Bacteria</taxon>
        <taxon>Bacillati</taxon>
        <taxon>Chloroflexota</taxon>
        <taxon>Ktedonobacteria</taxon>
        <taxon>Ktedonobacterales</taxon>
        <taxon>Ktedonosporobacteraceae</taxon>
        <taxon>Ktedonosporobacter</taxon>
    </lineage>
</organism>
<accession>A0A4P6JNR9</accession>
<protein>
    <submittedName>
        <fullName evidence="2">Class I SAM-dependent methyltransferase</fullName>
    </submittedName>
</protein>
<evidence type="ECO:0000313" key="2">
    <source>
        <dbReference type="EMBL" id="QBD76823.1"/>
    </source>
</evidence>
<dbReference type="KEGG" id="kbs:EPA93_12740"/>
<dbReference type="PANTHER" id="PTHR43591">
    <property type="entry name" value="METHYLTRANSFERASE"/>
    <property type="match status" value="1"/>
</dbReference>
<dbReference type="AlphaFoldDB" id="A0A4P6JNR9"/>
<evidence type="ECO:0000259" key="1">
    <source>
        <dbReference type="Pfam" id="PF13649"/>
    </source>
</evidence>
<feature type="domain" description="Methyltransferase" evidence="1">
    <location>
        <begin position="54"/>
        <end position="151"/>
    </location>
</feature>
<dbReference type="InterPro" id="IPR029063">
    <property type="entry name" value="SAM-dependent_MTases_sf"/>
</dbReference>
<dbReference type="PANTHER" id="PTHR43591:SF110">
    <property type="entry name" value="RHODANESE DOMAIN-CONTAINING PROTEIN"/>
    <property type="match status" value="1"/>
</dbReference>
<dbReference type="OrthoDB" id="9787662at2"/>
<dbReference type="GO" id="GO:0032259">
    <property type="term" value="P:methylation"/>
    <property type="evidence" value="ECO:0007669"/>
    <property type="project" value="UniProtKB-KW"/>
</dbReference>
<dbReference type="Pfam" id="PF13649">
    <property type="entry name" value="Methyltransf_25"/>
    <property type="match status" value="1"/>
</dbReference>
<name>A0A4P6JNR9_KTERU</name>
<dbReference type="SUPFAM" id="SSF53335">
    <property type="entry name" value="S-adenosyl-L-methionine-dependent methyltransferases"/>
    <property type="match status" value="1"/>
</dbReference>
<reference evidence="2 3" key="1">
    <citation type="submission" date="2019-01" db="EMBL/GenBank/DDBJ databases">
        <title>Ktedonosporobacter rubrisoli SCAWS-G2.</title>
        <authorList>
            <person name="Huang Y."/>
            <person name="Yan B."/>
        </authorList>
    </citation>
    <scope>NUCLEOTIDE SEQUENCE [LARGE SCALE GENOMIC DNA]</scope>
    <source>
        <strain evidence="2 3">SCAWS-G2</strain>
    </source>
</reference>
<sequence>MSHQQDASQHVTQYPINPENIAEIARLVKQARLISEQIGLLPAELDLSRFHRLLDIGCGPGEWTLHMARLYPHLQVQGIDISQTMIAYARDSASYEGLSNVSFDVMDARAPLKLAEASLDLVHMRLATPFLTTSAWPQMLQECFRLLRPGGIICSTEMENMGTTTSAALAMCNHLGIEAYRAAGQCFSQHGDIYGITAVQARLLQQAGFKQLQQQVRLINYSAGMPAHRVMYENWQAGLKLFQPFALRMGVTTQQELDILYTRALSEMEQEDFCAVVFFQTTWGLK</sequence>
<keyword evidence="3" id="KW-1185">Reference proteome</keyword>
<dbReference type="CDD" id="cd02440">
    <property type="entry name" value="AdoMet_MTases"/>
    <property type="match status" value="1"/>
</dbReference>